<dbReference type="GO" id="GO:0016887">
    <property type="term" value="F:ATP hydrolysis activity"/>
    <property type="evidence" value="ECO:0007669"/>
    <property type="project" value="InterPro"/>
</dbReference>
<keyword evidence="9 11" id="KW-0472">Membrane</keyword>
<evidence type="ECO:0000259" key="13">
    <source>
        <dbReference type="PROSITE" id="PS50929"/>
    </source>
</evidence>
<gene>
    <name evidence="14" type="ORF">Cme02nite_55070</name>
</gene>
<dbReference type="PANTHER" id="PTHR43394">
    <property type="entry name" value="ATP-DEPENDENT PERMEASE MDL1, MITOCHONDRIAL"/>
    <property type="match status" value="1"/>
</dbReference>
<dbReference type="SUPFAM" id="SSF90123">
    <property type="entry name" value="ABC transporter transmembrane region"/>
    <property type="match status" value="1"/>
</dbReference>
<dbReference type="PANTHER" id="PTHR43394:SF1">
    <property type="entry name" value="ATP-BINDING CASSETTE SUB-FAMILY B MEMBER 10, MITOCHONDRIAL"/>
    <property type="match status" value="1"/>
</dbReference>
<dbReference type="SMART" id="SM00382">
    <property type="entry name" value="AAA"/>
    <property type="match status" value="1"/>
</dbReference>
<keyword evidence="3" id="KW-1003">Cell membrane</keyword>
<keyword evidence="7" id="KW-0067">ATP-binding</keyword>
<name>A0A8J3LQV6_9ACTN</name>
<dbReference type="Gene3D" id="1.20.1560.10">
    <property type="entry name" value="ABC transporter type 1, transmembrane domain"/>
    <property type="match status" value="1"/>
</dbReference>
<comment type="caution">
    <text evidence="14">The sequence shown here is derived from an EMBL/GenBank/DDBJ whole genome shotgun (WGS) entry which is preliminary data.</text>
</comment>
<dbReference type="Pfam" id="PF00005">
    <property type="entry name" value="ABC_tran"/>
    <property type="match status" value="1"/>
</dbReference>
<dbReference type="PROSITE" id="PS00211">
    <property type="entry name" value="ABC_TRANSPORTER_1"/>
    <property type="match status" value="1"/>
</dbReference>
<evidence type="ECO:0000256" key="9">
    <source>
        <dbReference type="ARBA" id="ARBA00023136"/>
    </source>
</evidence>
<keyword evidence="5 11" id="KW-0812">Transmembrane</keyword>
<evidence type="ECO:0000256" key="1">
    <source>
        <dbReference type="ARBA" id="ARBA00004429"/>
    </source>
</evidence>
<evidence type="ECO:0000256" key="7">
    <source>
        <dbReference type="ARBA" id="ARBA00022840"/>
    </source>
</evidence>
<dbReference type="InterPro" id="IPR017871">
    <property type="entry name" value="ABC_transporter-like_CS"/>
</dbReference>
<evidence type="ECO:0000256" key="5">
    <source>
        <dbReference type="ARBA" id="ARBA00022692"/>
    </source>
</evidence>
<comment type="subcellular location">
    <subcellularLocation>
        <location evidence="1">Cell inner membrane</location>
        <topology evidence="1">Multi-pass membrane protein</topology>
    </subcellularLocation>
</comment>
<evidence type="ECO:0000256" key="4">
    <source>
        <dbReference type="ARBA" id="ARBA00022519"/>
    </source>
</evidence>
<dbReference type="GO" id="GO:0005886">
    <property type="term" value="C:plasma membrane"/>
    <property type="evidence" value="ECO:0007669"/>
    <property type="project" value="UniProtKB-SubCell"/>
</dbReference>
<organism evidence="14 15">
    <name type="scientific">Catellatospora methionotrophica</name>
    <dbReference type="NCBI Taxonomy" id="121620"/>
    <lineage>
        <taxon>Bacteria</taxon>
        <taxon>Bacillati</taxon>
        <taxon>Actinomycetota</taxon>
        <taxon>Actinomycetes</taxon>
        <taxon>Micromonosporales</taxon>
        <taxon>Micromonosporaceae</taxon>
        <taxon>Catellatospora</taxon>
    </lineage>
</organism>
<feature type="transmembrane region" description="Helical" evidence="11">
    <location>
        <begin position="167"/>
        <end position="186"/>
    </location>
</feature>
<evidence type="ECO:0000259" key="12">
    <source>
        <dbReference type="PROSITE" id="PS50893"/>
    </source>
</evidence>
<dbReference type="GO" id="GO:0015421">
    <property type="term" value="F:ABC-type oligopeptide transporter activity"/>
    <property type="evidence" value="ECO:0007669"/>
    <property type="project" value="TreeGrafter"/>
</dbReference>
<feature type="transmembrane region" description="Helical" evidence="11">
    <location>
        <begin position="65"/>
        <end position="85"/>
    </location>
</feature>
<proteinExistence type="inferred from homology"/>
<accession>A0A8J3LQV6</accession>
<dbReference type="PROSITE" id="PS50929">
    <property type="entry name" value="ABC_TM1F"/>
    <property type="match status" value="1"/>
</dbReference>
<dbReference type="InterPro" id="IPR011527">
    <property type="entry name" value="ABC1_TM_dom"/>
</dbReference>
<keyword evidence="4" id="KW-0997">Cell inner membrane</keyword>
<reference evidence="14" key="1">
    <citation type="submission" date="2021-01" db="EMBL/GenBank/DDBJ databases">
        <title>Whole genome shotgun sequence of Catellatospora methionotrophica NBRC 14553.</title>
        <authorList>
            <person name="Komaki H."/>
            <person name="Tamura T."/>
        </authorList>
    </citation>
    <scope>NUCLEOTIDE SEQUENCE</scope>
    <source>
        <strain evidence="14">NBRC 14553</strain>
    </source>
</reference>
<feature type="domain" description="ABC transmembrane type-1" evidence="13">
    <location>
        <begin position="30"/>
        <end position="313"/>
    </location>
</feature>
<comment type="similarity">
    <text evidence="10">Belongs to the ABC transporter superfamily. Siderophore-Fe(3+) uptake transporter (SIUT) (TC 3.A.1.21) family.</text>
</comment>
<dbReference type="FunFam" id="3.40.50.300:FF:000221">
    <property type="entry name" value="Multidrug ABC transporter ATP-binding protein"/>
    <property type="match status" value="1"/>
</dbReference>
<evidence type="ECO:0000256" key="2">
    <source>
        <dbReference type="ARBA" id="ARBA00022448"/>
    </source>
</evidence>
<dbReference type="Gene3D" id="3.40.50.300">
    <property type="entry name" value="P-loop containing nucleotide triphosphate hydrolases"/>
    <property type="match status" value="1"/>
</dbReference>
<feature type="transmembrane region" description="Helical" evidence="11">
    <location>
        <begin position="252"/>
        <end position="275"/>
    </location>
</feature>
<dbReference type="GO" id="GO:0005524">
    <property type="term" value="F:ATP binding"/>
    <property type="evidence" value="ECO:0007669"/>
    <property type="project" value="UniProtKB-KW"/>
</dbReference>
<dbReference type="AlphaFoldDB" id="A0A8J3LQV6"/>
<dbReference type="InterPro" id="IPR003439">
    <property type="entry name" value="ABC_transporter-like_ATP-bd"/>
</dbReference>
<feature type="transmembrane region" description="Helical" evidence="11">
    <location>
        <begin position="21"/>
        <end position="45"/>
    </location>
</feature>
<evidence type="ECO:0000256" key="3">
    <source>
        <dbReference type="ARBA" id="ARBA00022475"/>
    </source>
</evidence>
<keyword evidence="2" id="KW-0813">Transport</keyword>
<evidence type="ECO:0000313" key="14">
    <source>
        <dbReference type="EMBL" id="GIG17175.1"/>
    </source>
</evidence>
<dbReference type="InterPro" id="IPR003593">
    <property type="entry name" value="AAA+_ATPase"/>
</dbReference>
<feature type="domain" description="ABC transporter" evidence="12">
    <location>
        <begin position="347"/>
        <end position="594"/>
    </location>
</feature>
<keyword evidence="8 11" id="KW-1133">Transmembrane helix</keyword>
<dbReference type="PROSITE" id="PS50893">
    <property type="entry name" value="ABC_TRANSPORTER_2"/>
    <property type="match status" value="1"/>
</dbReference>
<evidence type="ECO:0000256" key="6">
    <source>
        <dbReference type="ARBA" id="ARBA00022741"/>
    </source>
</evidence>
<dbReference type="EMBL" id="BONJ01000030">
    <property type="protein sequence ID" value="GIG17175.1"/>
    <property type="molecule type" value="Genomic_DNA"/>
</dbReference>
<dbReference type="Proteomes" id="UP000660339">
    <property type="component" value="Unassembled WGS sequence"/>
</dbReference>
<sequence>MDTTTRTPGGMRQALLLVWRAASGSAAVQVLSALLAGVLPIGLAWLSKLVIDGIAAGDRDLRRLLGLAVAMAVAGLLAAMIPYLMQYAAAQMGRAIVLVAQEALARSVKRLSGLARLEDPVFYDQLRMATQAGRGGPSTIFTALLAIGQGLVTTFGFLTALIVLNPWLMLLALIAAVPTILLQLDLSRRRTAMIWRLSRVERREMFYEGLLTRMDAAKEIRLFGLADFFILRMLRELMAIHREQRQMDRRELSSHGTMAVLGALVAGATIVWAVLSAGAGRLSVGDIAIVVAASGGVVGGLSGAIDRIGALHQALALFDHYRTVVAAPPDLSAPARTTAVEPLRHGIEFCDVWFRYSAEHPWVLNGVNLHIPAGKALGLVGLNGAGKSTLIKLLCRFYDPVRGSIRWDGVDIRDFPVEELRLRIGAVFQDFMTYDLSAAENIGLGDLAQLSDRRSIIAAATSADIHEVVDNLPKGYETLLSRTFPDDDPNTAGVSLSGGQWQRIALARGFLRQNLDLLILDEPSSGLDAEAEYQIHRRLHTLRTGRTSVLISHRLNTIRDADSIAVIEGGRVVEQGNHDALIEGGGSYARLFMRQAQGYLVDVPATSGLD</sequence>
<evidence type="ECO:0000256" key="11">
    <source>
        <dbReference type="SAM" id="Phobius"/>
    </source>
</evidence>
<evidence type="ECO:0000313" key="15">
    <source>
        <dbReference type="Proteomes" id="UP000660339"/>
    </source>
</evidence>
<protein>
    <submittedName>
        <fullName evidence="14">Multidrug ABC transporter permease</fullName>
    </submittedName>
</protein>
<dbReference type="SUPFAM" id="SSF52540">
    <property type="entry name" value="P-loop containing nucleoside triphosphate hydrolases"/>
    <property type="match status" value="1"/>
</dbReference>
<keyword evidence="6" id="KW-0547">Nucleotide-binding</keyword>
<dbReference type="InterPro" id="IPR036640">
    <property type="entry name" value="ABC1_TM_sf"/>
</dbReference>
<evidence type="ECO:0000256" key="8">
    <source>
        <dbReference type="ARBA" id="ARBA00022989"/>
    </source>
</evidence>
<dbReference type="InterPro" id="IPR027417">
    <property type="entry name" value="P-loop_NTPase"/>
</dbReference>
<keyword evidence="15" id="KW-1185">Reference proteome</keyword>
<evidence type="ECO:0000256" key="10">
    <source>
        <dbReference type="ARBA" id="ARBA00023455"/>
    </source>
</evidence>
<feature type="transmembrane region" description="Helical" evidence="11">
    <location>
        <begin position="140"/>
        <end position="161"/>
    </location>
</feature>
<dbReference type="RefSeq" id="WP_166380871.1">
    <property type="nucleotide sequence ID" value="NZ_BAAATT010000030.1"/>
</dbReference>
<dbReference type="InterPro" id="IPR039421">
    <property type="entry name" value="Type_1_exporter"/>
</dbReference>